<dbReference type="AlphaFoldDB" id="A0A4Z0BBR0"/>
<dbReference type="InterPro" id="IPR035959">
    <property type="entry name" value="RutC-like_sf"/>
</dbReference>
<name>A0A4Z0BBR0_9BURK</name>
<dbReference type="RefSeq" id="WP_135251630.1">
    <property type="nucleotide sequence ID" value="NZ_SMLK01000011.1"/>
</dbReference>
<accession>A0A4Z0BBR0</accession>
<proteinExistence type="predicted"/>
<dbReference type="PANTHER" id="PTHR43857:SF1">
    <property type="entry name" value="YJGH FAMILY PROTEIN"/>
    <property type="match status" value="1"/>
</dbReference>
<dbReference type="Proteomes" id="UP000297839">
    <property type="component" value="Unassembled WGS sequence"/>
</dbReference>
<dbReference type="Pfam" id="PF01042">
    <property type="entry name" value="Ribonuc_L-PSP"/>
    <property type="match status" value="1"/>
</dbReference>
<organism evidence="1 2">
    <name type="scientific">Ramlibacter humi</name>
    <dbReference type="NCBI Taxonomy" id="2530451"/>
    <lineage>
        <taxon>Bacteria</taxon>
        <taxon>Pseudomonadati</taxon>
        <taxon>Pseudomonadota</taxon>
        <taxon>Betaproteobacteria</taxon>
        <taxon>Burkholderiales</taxon>
        <taxon>Comamonadaceae</taxon>
        <taxon>Ramlibacter</taxon>
    </lineage>
</organism>
<protein>
    <submittedName>
        <fullName evidence="1">RidA family protein</fullName>
    </submittedName>
</protein>
<dbReference type="SUPFAM" id="SSF55298">
    <property type="entry name" value="YjgF-like"/>
    <property type="match status" value="1"/>
</dbReference>
<dbReference type="EMBL" id="SMLK01000011">
    <property type="protein sequence ID" value="TFY96602.1"/>
    <property type="molecule type" value="Genomic_DNA"/>
</dbReference>
<reference evidence="1 2" key="1">
    <citation type="submission" date="2019-03" db="EMBL/GenBank/DDBJ databases">
        <title>Ramlibacter sp. 18x22-1, whole genome shotgun sequence.</title>
        <authorList>
            <person name="Zhang X."/>
            <person name="Feng G."/>
            <person name="Zhu H."/>
        </authorList>
    </citation>
    <scope>NUCLEOTIDE SEQUENCE [LARGE SCALE GENOMIC DNA]</scope>
    <source>
        <strain evidence="1 2">18x22-1</strain>
    </source>
</reference>
<dbReference type="Gene3D" id="3.30.1330.40">
    <property type="entry name" value="RutC-like"/>
    <property type="match status" value="1"/>
</dbReference>
<dbReference type="OrthoDB" id="9808943at2"/>
<dbReference type="PANTHER" id="PTHR43857">
    <property type="entry name" value="BLR7761 PROTEIN"/>
    <property type="match status" value="1"/>
</dbReference>
<evidence type="ECO:0000313" key="2">
    <source>
        <dbReference type="Proteomes" id="UP000297839"/>
    </source>
</evidence>
<keyword evidence="2" id="KW-1185">Reference proteome</keyword>
<sequence>MNPELHAYPLPGRSTFSAAVRAGPLLFVSGMTAVDEQRRIVGDDLAGQARFIYGKLAAVLAQAGATLADVIETVEYVTTFDGYDKTADVRREVFGGGPYPAATGVKVSELVRPGALIEIRATAWLGNRA</sequence>
<gene>
    <name evidence="1" type="ORF">EZ216_20330</name>
</gene>
<evidence type="ECO:0000313" key="1">
    <source>
        <dbReference type="EMBL" id="TFY96602.1"/>
    </source>
</evidence>
<dbReference type="InterPro" id="IPR006175">
    <property type="entry name" value="YjgF/YER057c/UK114"/>
</dbReference>
<comment type="caution">
    <text evidence="1">The sequence shown here is derived from an EMBL/GenBank/DDBJ whole genome shotgun (WGS) entry which is preliminary data.</text>
</comment>